<evidence type="ECO:0000313" key="5">
    <source>
        <dbReference type="EMBL" id="UYV27939.1"/>
    </source>
</evidence>
<feature type="compositionally biased region" description="Basic and acidic residues" evidence="1">
    <location>
        <begin position="38"/>
        <end position="60"/>
    </location>
</feature>
<reference evidence="4 7" key="2">
    <citation type="submission" date="2015-08" db="EMBL/GenBank/DDBJ databases">
        <title>Draft Genome Sequences of Vibrio parahaemolyticus Strains.</title>
        <authorList>
            <person name="Gonzalez-Escalona N."/>
            <person name="DePaola A."/>
        </authorList>
    </citation>
    <scope>NUCLEOTIDE SEQUENCE [LARGE SCALE GENOMIC DNA]</scope>
    <source>
        <strain evidence="4 7">CFSAN001621</strain>
    </source>
</reference>
<dbReference type="EMBL" id="CP097355">
    <property type="protein sequence ID" value="UYV27939.1"/>
    <property type="molecule type" value="Genomic_DNA"/>
</dbReference>
<evidence type="ECO:0000313" key="2">
    <source>
        <dbReference type="EMBL" id="KOY42256.1"/>
    </source>
</evidence>
<keyword evidence="7" id="KW-1185">Reference proteome</keyword>
<gene>
    <name evidence="2" type="ORF">ACX05_02390</name>
    <name evidence="4" type="ORF">AKG60_16325</name>
    <name evidence="3" type="ORF">HKB21_20060</name>
    <name evidence="5" type="ORF">M5598_11230</name>
</gene>
<feature type="compositionally biased region" description="Basic and acidic residues" evidence="1">
    <location>
        <begin position="21"/>
        <end position="31"/>
    </location>
</feature>
<sequence length="60" mass="7355">MNEKVRIPIITDTVMVDGQYQEERRSGEDRRKNKKKWHGYERRVHPDPRKQDFKSIDEEV</sequence>
<feature type="region of interest" description="Disordered" evidence="1">
    <location>
        <begin position="18"/>
        <end position="60"/>
    </location>
</feature>
<evidence type="ECO:0000313" key="7">
    <source>
        <dbReference type="Proteomes" id="UP000191946"/>
    </source>
</evidence>
<dbReference type="EMBL" id="LHQV01000016">
    <property type="protein sequence ID" value="OQJ98360.1"/>
    <property type="molecule type" value="Genomic_DNA"/>
</dbReference>
<dbReference type="RefSeq" id="WP_021451574.1">
    <property type="nucleotide sequence ID" value="NZ_CAJDZF010000020.1"/>
</dbReference>
<dbReference type="Proteomes" id="UP000037697">
    <property type="component" value="Unassembled WGS sequence"/>
</dbReference>
<evidence type="ECO:0000313" key="3">
    <source>
        <dbReference type="EMBL" id="NMU27906.1"/>
    </source>
</evidence>
<proteinExistence type="predicted"/>
<evidence type="ECO:0000313" key="8">
    <source>
        <dbReference type="Proteomes" id="UP000555836"/>
    </source>
</evidence>
<dbReference type="GeneID" id="44139977"/>
<dbReference type="Proteomes" id="UP000191946">
    <property type="component" value="Unassembled WGS sequence"/>
</dbReference>
<dbReference type="EMBL" id="JABCLD010001917">
    <property type="protein sequence ID" value="NMU27906.1"/>
    <property type="molecule type" value="Genomic_DNA"/>
</dbReference>
<name>A0A7Y0S7P2_VIBPH</name>
<evidence type="ECO:0000256" key="1">
    <source>
        <dbReference type="SAM" id="MobiDB-lite"/>
    </source>
</evidence>
<dbReference type="EMBL" id="LIRS01000018">
    <property type="protein sequence ID" value="KOY42256.1"/>
    <property type="molecule type" value="Genomic_DNA"/>
</dbReference>
<evidence type="ECO:0000313" key="6">
    <source>
        <dbReference type="Proteomes" id="UP000037697"/>
    </source>
</evidence>
<reference evidence="5" key="4">
    <citation type="submission" date="2022-05" db="EMBL/GenBank/DDBJ databases">
        <title>Megaplasmid of Vibrio parahaemolyticus.</title>
        <authorList>
            <person name="Strauch E."/>
            <person name="Borowiak M."/>
        </authorList>
    </citation>
    <scope>NUCLEOTIDE SEQUENCE</scope>
    <source>
        <strain evidence="5">16-VB00198</strain>
    </source>
</reference>
<reference evidence="3 8" key="3">
    <citation type="submission" date="2020-04" db="EMBL/GenBank/DDBJ databases">
        <title>Whole-genome sequencing of Vibrio spp. from China reveals different genetic environments of blaCTX-M-14 among diverse lineages.</title>
        <authorList>
            <person name="Zheng Z."/>
            <person name="Ye L."/>
            <person name="Chen S."/>
        </authorList>
    </citation>
    <scope>NUCLEOTIDE SEQUENCE [LARGE SCALE GENOMIC DNA]</scope>
    <source>
        <strain evidence="3 8">Vb0574</strain>
    </source>
</reference>
<evidence type="ECO:0000313" key="4">
    <source>
        <dbReference type="EMBL" id="OQJ98360.1"/>
    </source>
</evidence>
<protein>
    <submittedName>
        <fullName evidence="3">Uncharacterized protein</fullName>
    </submittedName>
</protein>
<accession>A0A7Y0S7P2</accession>
<dbReference type="Proteomes" id="UP001163036">
    <property type="component" value="Chromosome 1"/>
</dbReference>
<reference evidence="2 6" key="1">
    <citation type="submission" date="2015-07" db="EMBL/GenBank/DDBJ databases">
        <title>Foodborne Vibrio parahaemolyticus Isolates.</title>
        <authorList>
            <person name="Ronholm J."/>
            <person name="Petronella N."/>
            <person name="Kenwell R."/>
            <person name="Banerjee S."/>
        </authorList>
    </citation>
    <scope>NUCLEOTIDE SEQUENCE [LARGE SCALE GENOMIC DNA]</scope>
    <source>
        <strain evidence="2 6">HS-06-05</strain>
    </source>
</reference>
<dbReference type="Proteomes" id="UP000555836">
    <property type="component" value="Unassembled WGS sequence"/>
</dbReference>
<dbReference type="AlphaFoldDB" id="A0A7Y0S7P2"/>
<organism evidence="3 8">
    <name type="scientific">Vibrio parahaemolyticus</name>
    <dbReference type="NCBI Taxonomy" id="670"/>
    <lineage>
        <taxon>Bacteria</taxon>
        <taxon>Pseudomonadati</taxon>
        <taxon>Pseudomonadota</taxon>
        <taxon>Gammaproteobacteria</taxon>
        <taxon>Vibrionales</taxon>
        <taxon>Vibrionaceae</taxon>
        <taxon>Vibrio</taxon>
    </lineage>
</organism>